<gene>
    <name evidence="2" type="ORF">MP_TR3959_c0_g1_i1_g.10567</name>
</gene>
<evidence type="ECO:0000313" key="2">
    <source>
        <dbReference type="EMBL" id="JAU88342.1"/>
    </source>
</evidence>
<keyword evidence="1" id="KW-0472">Membrane</keyword>
<sequence length="113" mass="12881">MYNICIHITKRGDLENSGYWSYQKKEYHHGTKRSMRRHTVSSDIVEASSFSLVFCLTPLSSSSPCCCLDTTKDVLFFLCINGFLGFIFSLIFFISPTQTSIAFAILVYPNMKL</sequence>
<dbReference type="EMBL" id="GEVM01017596">
    <property type="protein sequence ID" value="JAU88342.1"/>
    <property type="molecule type" value="Transcribed_RNA"/>
</dbReference>
<accession>A0A1J3J758</accession>
<keyword evidence="1" id="KW-1133">Transmembrane helix</keyword>
<evidence type="ECO:0000256" key="1">
    <source>
        <dbReference type="SAM" id="Phobius"/>
    </source>
</evidence>
<protein>
    <submittedName>
        <fullName evidence="2">Uncharacterized protein</fullName>
    </submittedName>
</protein>
<dbReference type="AlphaFoldDB" id="A0A1J3J758"/>
<organism evidence="2">
    <name type="scientific">Noccaea caerulescens</name>
    <name type="common">Alpine penny-cress</name>
    <name type="synonym">Thlaspi caerulescens</name>
    <dbReference type="NCBI Taxonomy" id="107243"/>
    <lineage>
        <taxon>Eukaryota</taxon>
        <taxon>Viridiplantae</taxon>
        <taxon>Streptophyta</taxon>
        <taxon>Embryophyta</taxon>
        <taxon>Tracheophyta</taxon>
        <taxon>Spermatophyta</taxon>
        <taxon>Magnoliopsida</taxon>
        <taxon>eudicotyledons</taxon>
        <taxon>Gunneridae</taxon>
        <taxon>Pentapetalae</taxon>
        <taxon>rosids</taxon>
        <taxon>malvids</taxon>
        <taxon>Brassicales</taxon>
        <taxon>Brassicaceae</taxon>
        <taxon>Coluteocarpeae</taxon>
        <taxon>Noccaea</taxon>
    </lineage>
</organism>
<reference evidence="2" key="1">
    <citation type="submission" date="2016-07" db="EMBL/GenBank/DDBJ databases">
        <title>De novo transcriptome assembly of four accessions of the metal hyperaccumulator plant Noccaea caerulescens.</title>
        <authorList>
            <person name="Blande D."/>
            <person name="Halimaa P."/>
            <person name="Tervahauta A.I."/>
            <person name="Aarts M.G."/>
            <person name="Karenlampi S.O."/>
        </authorList>
    </citation>
    <scope>NUCLEOTIDE SEQUENCE</scope>
</reference>
<feature type="transmembrane region" description="Helical" evidence="1">
    <location>
        <begin position="75"/>
        <end position="108"/>
    </location>
</feature>
<proteinExistence type="predicted"/>
<name>A0A1J3J758_NOCCA</name>
<keyword evidence="1" id="KW-0812">Transmembrane</keyword>